<dbReference type="Proteomes" id="UP000298631">
    <property type="component" value="Plasmid unnamed1"/>
</dbReference>
<accession>A0A4V1E1C8</accession>
<dbReference type="EMBL" id="CP039965">
    <property type="protein sequence ID" value="QCO57684.1"/>
    <property type="molecule type" value="Genomic_DNA"/>
</dbReference>
<organism evidence="1 2">
    <name type="scientific">Pseudorhodobacter turbinis</name>
    <dbReference type="NCBI Taxonomy" id="2500533"/>
    <lineage>
        <taxon>Bacteria</taxon>
        <taxon>Pseudomonadati</taxon>
        <taxon>Pseudomonadota</taxon>
        <taxon>Alphaproteobacteria</taxon>
        <taxon>Rhodobacterales</taxon>
        <taxon>Paracoccaceae</taxon>
        <taxon>Pseudorhodobacter</taxon>
    </lineage>
</organism>
<proteinExistence type="predicted"/>
<geneLocation type="plasmid" evidence="1 2">
    <name>unnamed1</name>
</geneLocation>
<gene>
    <name evidence="1" type="ORF">EOK75_18510</name>
</gene>
<protein>
    <submittedName>
        <fullName evidence="1">Uncharacterized protein</fullName>
    </submittedName>
</protein>
<name>A0A4V1E1C8_9RHOB</name>
<evidence type="ECO:0000313" key="1">
    <source>
        <dbReference type="EMBL" id="QCO57684.1"/>
    </source>
</evidence>
<evidence type="ECO:0000313" key="2">
    <source>
        <dbReference type="Proteomes" id="UP000298631"/>
    </source>
</evidence>
<dbReference type="OrthoDB" id="7861326at2"/>
<dbReference type="RefSeq" id="WP_137195492.1">
    <property type="nucleotide sequence ID" value="NZ_CP039965.1"/>
</dbReference>
<keyword evidence="1" id="KW-0614">Plasmid</keyword>
<sequence length="80" mass="8817">MPHLNDEATPIARLIGPDGKSIVGLVYVWETSELAILWLNPRKTATFVDPKIGSKMLEKAKSTTPEELFALVGRLQTLAK</sequence>
<reference evidence="1 2" key="1">
    <citation type="submission" date="2019-05" db="EMBL/GenBank/DDBJ databases">
        <title>Pseudorhodobacter turbinis sp. nov., isolated from the gut of the Korean turban shell.</title>
        <authorList>
            <person name="Jeong Y.-S."/>
            <person name="Kang W.-R."/>
            <person name="Bae J.-W."/>
        </authorList>
    </citation>
    <scope>NUCLEOTIDE SEQUENCE [LARGE SCALE GENOMIC DNA]</scope>
    <source>
        <strain evidence="1 2">S12M18</strain>
        <plasmid evidence="1 2">unnamed1</plasmid>
    </source>
</reference>
<dbReference type="AlphaFoldDB" id="A0A4V1E1C8"/>
<keyword evidence="2" id="KW-1185">Reference proteome</keyword>
<dbReference type="KEGG" id="pseb:EOK75_18510"/>